<keyword evidence="6 9" id="KW-0472">Membrane</keyword>
<feature type="transmembrane region" description="Helical" evidence="9">
    <location>
        <begin position="311"/>
        <end position="328"/>
    </location>
</feature>
<proteinExistence type="inferred from homology"/>
<evidence type="ECO:0000313" key="11">
    <source>
        <dbReference type="Proteomes" id="UP000283832"/>
    </source>
</evidence>
<keyword evidence="2" id="KW-1003">Cell membrane</keyword>
<keyword evidence="11" id="KW-1185">Reference proteome</keyword>
<dbReference type="OrthoDB" id="9774600at2"/>
<evidence type="ECO:0000256" key="1">
    <source>
        <dbReference type="ARBA" id="ARBA00004651"/>
    </source>
</evidence>
<dbReference type="AlphaFoldDB" id="A0A418MZG8"/>
<feature type="transmembrane region" description="Helical" evidence="9">
    <location>
        <begin position="365"/>
        <end position="384"/>
    </location>
</feature>
<keyword evidence="5 9" id="KW-1133">Transmembrane helix</keyword>
<evidence type="ECO:0000313" key="10">
    <source>
        <dbReference type="EMBL" id="RIV40777.1"/>
    </source>
</evidence>
<comment type="similarity">
    <text evidence="7">Belongs to the glycosyltransferase 87 family.</text>
</comment>
<dbReference type="Pfam" id="PF09594">
    <property type="entry name" value="GT87"/>
    <property type="match status" value="1"/>
</dbReference>
<evidence type="ECO:0000256" key="4">
    <source>
        <dbReference type="ARBA" id="ARBA00022692"/>
    </source>
</evidence>
<evidence type="ECO:0000256" key="9">
    <source>
        <dbReference type="SAM" id="Phobius"/>
    </source>
</evidence>
<feature type="transmembrane region" description="Helical" evidence="9">
    <location>
        <begin position="88"/>
        <end position="108"/>
    </location>
</feature>
<evidence type="ECO:0000256" key="3">
    <source>
        <dbReference type="ARBA" id="ARBA00022679"/>
    </source>
</evidence>
<dbReference type="InterPro" id="IPR018584">
    <property type="entry name" value="GT87"/>
</dbReference>
<dbReference type="GO" id="GO:0005886">
    <property type="term" value="C:plasma membrane"/>
    <property type="evidence" value="ECO:0007669"/>
    <property type="project" value="UniProtKB-SubCell"/>
</dbReference>
<dbReference type="RefSeq" id="WP_119573225.1">
    <property type="nucleotide sequence ID" value="NZ_QXEC01000002.1"/>
</dbReference>
<evidence type="ECO:0000256" key="7">
    <source>
        <dbReference type="ARBA" id="ARBA00024033"/>
    </source>
</evidence>
<feature type="transmembrane region" description="Helical" evidence="9">
    <location>
        <begin position="167"/>
        <end position="191"/>
    </location>
</feature>
<keyword evidence="3" id="KW-0808">Transferase</keyword>
<evidence type="ECO:0000256" key="5">
    <source>
        <dbReference type="ARBA" id="ARBA00022989"/>
    </source>
</evidence>
<comment type="subcellular location">
    <subcellularLocation>
        <location evidence="1">Cell membrane</location>
        <topology evidence="1">Multi-pass membrane protein</topology>
    </subcellularLocation>
</comment>
<accession>A0A418MZG8</accession>
<feature type="transmembrane region" description="Helical" evidence="9">
    <location>
        <begin position="259"/>
        <end position="275"/>
    </location>
</feature>
<keyword evidence="4 9" id="KW-0812">Transmembrane</keyword>
<reference evidence="10 11" key="1">
    <citation type="submission" date="2018-08" db="EMBL/GenBank/DDBJ databases">
        <title>Jishengella sp. nov., isolated from a root of Azadirachta indica A. Juss. var. siamensis Valenton.</title>
        <authorList>
            <person name="Kuncharoen N."/>
            <person name="Tanasupawat S."/>
            <person name="Kudo T."/>
            <person name="Ohkuma M."/>
        </authorList>
    </citation>
    <scope>NUCLEOTIDE SEQUENCE [LARGE SCALE GENOMIC DNA]</scope>
    <source>
        <strain evidence="10 11">AZ1-13</strain>
    </source>
</reference>
<comment type="caution">
    <text evidence="10">The sequence shown here is derived from an EMBL/GenBank/DDBJ whole genome shotgun (WGS) entry which is preliminary data.</text>
</comment>
<dbReference type="EMBL" id="QXEC01000002">
    <property type="protein sequence ID" value="RIV40777.1"/>
    <property type="molecule type" value="Genomic_DNA"/>
</dbReference>
<organism evidence="10 11">
    <name type="scientific">Micromonospora radicis</name>
    <dbReference type="NCBI Taxonomy" id="1894971"/>
    <lineage>
        <taxon>Bacteria</taxon>
        <taxon>Bacillati</taxon>
        <taxon>Actinomycetota</taxon>
        <taxon>Actinomycetes</taxon>
        <taxon>Micromonosporales</taxon>
        <taxon>Micromonosporaceae</taxon>
        <taxon>Micromonospora</taxon>
    </lineage>
</organism>
<evidence type="ECO:0000256" key="8">
    <source>
        <dbReference type="SAM" id="MobiDB-lite"/>
    </source>
</evidence>
<name>A0A418MZG8_9ACTN</name>
<feature type="region of interest" description="Disordered" evidence="8">
    <location>
        <begin position="391"/>
        <end position="437"/>
    </location>
</feature>
<evidence type="ECO:0000256" key="6">
    <source>
        <dbReference type="ARBA" id="ARBA00023136"/>
    </source>
</evidence>
<sequence>MAQGARRTVGQIIAVLVLAVAVAAFLSVAAARHGFFDLQVYRGALVWWARDGGELYDYLRPGTQYGFTYPPFAALLMLPMAYLSWHAAIVVSVAAGVATSAVLIWWLLDPVARRAGWTRWFAFAVALCLAAAFEPMRETINFGQVNTLLLFLVAVDLVRLLPGGSRWAGVGIGLATAIKLTPGIFIVYLLVTGRVRAAVTAVGAATGATVLAAALFPDASREFWTTALWNTGRVGELAFVSNQSLRGVVARLDPTSPSTLAWLALVAATVALWVWRCRAAASAGDFAAGLALTGAVMCLVSPVTWVHHLVWLLPGLLLLVDNGMAAPSRSRRRRLLLLAAIVGYAFLTSRIVWAWERDFTGIDGFLFSNTYVWISLALLAFLPLRRPAAMPTAPDSPGEPAGPDSPGEPAGVAQLDQIERRTPAGQRHLVGRPLTVR</sequence>
<feature type="transmembrane region" description="Helical" evidence="9">
    <location>
        <begin position="12"/>
        <end position="31"/>
    </location>
</feature>
<protein>
    <submittedName>
        <fullName evidence="10">DUF2029 domain-containing protein</fullName>
    </submittedName>
</protein>
<feature type="transmembrane region" description="Helical" evidence="9">
    <location>
        <begin position="114"/>
        <end position="133"/>
    </location>
</feature>
<evidence type="ECO:0000256" key="2">
    <source>
        <dbReference type="ARBA" id="ARBA00022475"/>
    </source>
</evidence>
<dbReference type="Proteomes" id="UP000283832">
    <property type="component" value="Unassembled WGS sequence"/>
</dbReference>
<gene>
    <name evidence="10" type="ORF">D2L64_04025</name>
</gene>
<feature type="transmembrane region" description="Helical" evidence="9">
    <location>
        <begin position="287"/>
        <end position="305"/>
    </location>
</feature>
<feature type="transmembrane region" description="Helical" evidence="9">
    <location>
        <begin position="198"/>
        <end position="216"/>
    </location>
</feature>
<dbReference type="GO" id="GO:0016758">
    <property type="term" value="F:hexosyltransferase activity"/>
    <property type="evidence" value="ECO:0007669"/>
    <property type="project" value="InterPro"/>
</dbReference>
<feature type="transmembrane region" description="Helical" evidence="9">
    <location>
        <begin position="335"/>
        <end position="353"/>
    </location>
</feature>